<dbReference type="InterPro" id="IPR006439">
    <property type="entry name" value="HAD-SF_hydro_IA"/>
</dbReference>
<dbReference type="PANTHER" id="PTHR43434">
    <property type="entry name" value="PHOSPHOGLYCOLATE PHOSPHATASE"/>
    <property type="match status" value="1"/>
</dbReference>
<dbReference type="InterPro" id="IPR041492">
    <property type="entry name" value="HAD_2"/>
</dbReference>
<dbReference type="EMBL" id="JAIWJX010000002">
    <property type="protein sequence ID" value="MCK6258597.1"/>
    <property type="molecule type" value="Genomic_DNA"/>
</dbReference>
<proteinExistence type="predicted"/>
<protein>
    <submittedName>
        <fullName evidence="1">HAD-IA family hydrolase</fullName>
    </submittedName>
</protein>
<dbReference type="NCBIfam" id="TIGR01549">
    <property type="entry name" value="HAD-SF-IA-v1"/>
    <property type="match status" value="1"/>
</dbReference>
<comment type="caution">
    <text evidence="1">The sequence shown here is derived from an EMBL/GenBank/DDBJ whole genome shotgun (WGS) entry which is preliminary data.</text>
</comment>
<dbReference type="AlphaFoldDB" id="A0A9X2BGT3"/>
<dbReference type="GO" id="GO:0008967">
    <property type="term" value="F:phosphoglycolate phosphatase activity"/>
    <property type="evidence" value="ECO:0007669"/>
    <property type="project" value="TreeGrafter"/>
</dbReference>
<name>A0A9X2BGT3_9BACL</name>
<organism evidence="1 2">
    <name type="scientific">Fictibacillus marinisediminis</name>
    <dbReference type="NCBI Taxonomy" id="2878389"/>
    <lineage>
        <taxon>Bacteria</taxon>
        <taxon>Bacillati</taxon>
        <taxon>Bacillota</taxon>
        <taxon>Bacilli</taxon>
        <taxon>Bacillales</taxon>
        <taxon>Fictibacillaceae</taxon>
        <taxon>Fictibacillus</taxon>
    </lineage>
</organism>
<dbReference type="SFLD" id="SFLDS00003">
    <property type="entry name" value="Haloacid_Dehalogenase"/>
    <property type="match status" value="1"/>
</dbReference>
<gene>
    <name evidence="1" type="ORF">LCY76_18645</name>
</gene>
<dbReference type="InterPro" id="IPR023198">
    <property type="entry name" value="PGP-like_dom2"/>
</dbReference>
<dbReference type="SUPFAM" id="SSF56784">
    <property type="entry name" value="HAD-like"/>
    <property type="match status" value="1"/>
</dbReference>
<dbReference type="GO" id="GO:0006281">
    <property type="term" value="P:DNA repair"/>
    <property type="evidence" value="ECO:0007669"/>
    <property type="project" value="TreeGrafter"/>
</dbReference>
<reference evidence="1" key="1">
    <citation type="submission" date="2021-09" db="EMBL/GenBank/DDBJ databases">
        <title>Genome analysis of Fictibacillus sp. KIGAM418 isolated from marine sediment.</title>
        <authorList>
            <person name="Seo M.-J."/>
            <person name="Cho E.-S."/>
            <person name="Hwang C.Y."/>
        </authorList>
    </citation>
    <scope>NUCLEOTIDE SEQUENCE</scope>
    <source>
        <strain evidence="1">KIGAM418</strain>
    </source>
</reference>
<dbReference type="InterPro" id="IPR036412">
    <property type="entry name" value="HAD-like_sf"/>
</dbReference>
<sequence length="207" mass="23760">MIKSVIFDFDGTLADSRLVFLSVFNQLAAKHGFRKVDVEEMEFLRKLSMMERIKHLNFPMHKIPASSAEFYELYNQALGDVTLVPGMAELLSEVNRRGFKSAIISSNSKKNVEAFLSRNRLHHMEEIICSTRLFGKDRHIKSYLKKNGMAKEEVIYVGDEARDIAACRKSGIKIIWVGWGYDAREAAEKEKPDFMVFHPKDILTVLN</sequence>
<keyword evidence="1" id="KW-0378">Hydrolase</keyword>
<evidence type="ECO:0000313" key="2">
    <source>
        <dbReference type="Proteomes" id="UP001139011"/>
    </source>
</evidence>
<dbReference type="Gene3D" id="1.10.150.240">
    <property type="entry name" value="Putative phosphatase, domain 2"/>
    <property type="match status" value="1"/>
</dbReference>
<dbReference type="InterPro" id="IPR023214">
    <property type="entry name" value="HAD_sf"/>
</dbReference>
<accession>A0A9X2BGT3</accession>
<dbReference type="PRINTS" id="PR00413">
    <property type="entry name" value="HADHALOGNASE"/>
</dbReference>
<keyword evidence="2" id="KW-1185">Reference proteome</keyword>
<dbReference type="Proteomes" id="UP001139011">
    <property type="component" value="Unassembled WGS sequence"/>
</dbReference>
<dbReference type="Pfam" id="PF13419">
    <property type="entry name" value="HAD_2"/>
    <property type="match status" value="1"/>
</dbReference>
<dbReference type="PANTHER" id="PTHR43434:SF13">
    <property type="entry name" value="PHOSPHOGLYCOLATE PHOSPHATASE"/>
    <property type="match status" value="1"/>
</dbReference>
<dbReference type="RefSeq" id="WP_248253859.1">
    <property type="nucleotide sequence ID" value="NZ_JAIWJX010000002.1"/>
</dbReference>
<dbReference type="GO" id="GO:0005829">
    <property type="term" value="C:cytosol"/>
    <property type="evidence" value="ECO:0007669"/>
    <property type="project" value="TreeGrafter"/>
</dbReference>
<evidence type="ECO:0000313" key="1">
    <source>
        <dbReference type="EMBL" id="MCK6258597.1"/>
    </source>
</evidence>
<dbReference type="InterPro" id="IPR050155">
    <property type="entry name" value="HAD-like_hydrolase_sf"/>
</dbReference>
<dbReference type="SFLD" id="SFLDG01129">
    <property type="entry name" value="C1.5:_HAD__Beta-PGM__Phosphata"/>
    <property type="match status" value="1"/>
</dbReference>
<dbReference type="Gene3D" id="3.40.50.1000">
    <property type="entry name" value="HAD superfamily/HAD-like"/>
    <property type="match status" value="1"/>
</dbReference>